<feature type="non-terminal residue" evidence="3">
    <location>
        <position position="276"/>
    </location>
</feature>
<evidence type="ECO:0000256" key="1">
    <source>
        <dbReference type="SAM" id="MobiDB-lite"/>
    </source>
</evidence>
<dbReference type="AlphaFoldDB" id="A0ABD0PV91"/>
<gene>
    <name evidence="3" type="ORF">M9458_026230</name>
</gene>
<dbReference type="SUPFAM" id="SSF47353">
    <property type="entry name" value="Retrovirus capsid dimerization domain-like"/>
    <property type="match status" value="1"/>
</dbReference>
<dbReference type="Proteomes" id="UP001529510">
    <property type="component" value="Unassembled WGS sequence"/>
</dbReference>
<feature type="domain" description="SCAN box" evidence="2">
    <location>
        <begin position="92"/>
        <end position="151"/>
    </location>
</feature>
<evidence type="ECO:0000313" key="3">
    <source>
        <dbReference type="EMBL" id="KAL0177336.1"/>
    </source>
</evidence>
<dbReference type="Gene3D" id="1.10.4020.10">
    <property type="entry name" value="DNA breaking-rejoining enzymes"/>
    <property type="match status" value="1"/>
</dbReference>
<keyword evidence="4" id="KW-1185">Reference proteome</keyword>
<dbReference type="InterPro" id="IPR038269">
    <property type="entry name" value="SCAN_sf"/>
</dbReference>
<feature type="compositionally biased region" description="Basic and acidic residues" evidence="1">
    <location>
        <begin position="160"/>
        <end position="171"/>
    </location>
</feature>
<comment type="caution">
    <text evidence="3">The sequence shown here is derived from an EMBL/GenBank/DDBJ whole genome shotgun (WGS) entry which is preliminary data.</text>
</comment>
<protein>
    <recommendedName>
        <fullName evidence="2">SCAN box domain-containing protein</fullName>
    </recommendedName>
</protein>
<dbReference type="InterPro" id="IPR003309">
    <property type="entry name" value="SCAN_dom"/>
</dbReference>
<evidence type="ECO:0000313" key="4">
    <source>
        <dbReference type="Proteomes" id="UP001529510"/>
    </source>
</evidence>
<sequence length="276" mass="30737">MSRSTTVGVRSSPEMDQLLQRLTEVSIRQQQIVEHLATRQGETEQELAALQADAASQRALLPDPRAQATRLLPKLTPHDDVEAFLQMFESTAVVELARLARHWLLEGDPTAELVAERVVIERLLRALPRSHRQAVSMRNPTGLQELIEAVELADATQQRDAGEVVQERRAPEGASRLFSRPAAPTPRDEPMPTEVPAPPTKNWLAGCIVHSDLPSGAPEVKVNINGKPYLRSAWYSPIFCPQEATRKPFYPLPVCTARRDKYPSDESPFRPLQVPG</sequence>
<feature type="region of interest" description="Disordered" evidence="1">
    <location>
        <begin position="158"/>
        <end position="195"/>
    </location>
</feature>
<name>A0ABD0PV91_CIRMR</name>
<organism evidence="3 4">
    <name type="scientific">Cirrhinus mrigala</name>
    <name type="common">Mrigala</name>
    <dbReference type="NCBI Taxonomy" id="683832"/>
    <lineage>
        <taxon>Eukaryota</taxon>
        <taxon>Metazoa</taxon>
        <taxon>Chordata</taxon>
        <taxon>Craniata</taxon>
        <taxon>Vertebrata</taxon>
        <taxon>Euteleostomi</taxon>
        <taxon>Actinopterygii</taxon>
        <taxon>Neopterygii</taxon>
        <taxon>Teleostei</taxon>
        <taxon>Ostariophysi</taxon>
        <taxon>Cypriniformes</taxon>
        <taxon>Cyprinidae</taxon>
        <taxon>Labeoninae</taxon>
        <taxon>Labeonini</taxon>
        <taxon>Cirrhinus</taxon>
    </lineage>
</organism>
<accession>A0ABD0PV91</accession>
<evidence type="ECO:0000259" key="2">
    <source>
        <dbReference type="PROSITE" id="PS50804"/>
    </source>
</evidence>
<dbReference type="EMBL" id="JAMKFB020000013">
    <property type="protein sequence ID" value="KAL0177336.1"/>
    <property type="molecule type" value="Genomic_DNA"/>
</dbReference>
<dbReference type="PROSITE" id="PS50804">
    <property type="entry name" value="SCAN_BOX"/>
    <property type="match status" value="1"/>
</dbReference>
<reference evidence="3 4" key="1">
    <citation type="submission" date="2024-05" db="EMBL/GenBank/DDBJ databases">
        <title>Genome sequencing and assembly of Indian major carp, Cirrhinus mrigala (Hamilton, 1822).</title>
        <authorList>
            <person name="Mohindra V."/>
            <person name="Chowdhury L.M."/>
            <person name="Lal K."/>
            <person name="Jena J.K."/>
        </authorList>
    </citation>
    <scope>NUCLEOTIDE SEQUENCE [LARGE SCALE GENOMIC DNA]</scope>
    <source>
        <strain evidence="3">CM1030</strain>
        <tissue evidence="3">Blood</tissue>
    </source>
</reference>
<proteinExistence type="predicted"/>